<dbReference type="InterPro" id="IPR006190">
    <property type="entry name" value="SAF_AFP_Neu5Ac"/>
</dbReference>
<evidence type="ECO:0000313" key="3">
    <source>
        <dbReference type="EMBL" id="RDU65368.1"/>
    </source>
</evidence>
<dbReference type="AlphaFoldDB" id="A0A3D8IJN1"/>
<dbReference type="SUPFAM" id="SSF51269">
    <property type="entry name" value="AFP III-like domain"/>
    <property type="match status" value="1"/>
</dbReference>
<dbReference type="InterPro" id="IPR013785">
    <property type="entry name" value="Aldolase_TIM"/>
</dbReference>
<dbReference type="EMBL" id="NXLQ01000012">
    <property type="protein sequence ID" value="RDU65368.1"/>
    <property type="molecule type" value="Genomic_DNA"/>
</dbReference>
<dbReference type="Gene3D" id="3.20.20.70">
    <property type="entry name" value="Aldolase class I"/>
    <property type="match status" value="1"/>
</dbReference>
<reference evidence="3 4" key="1">
    <citation type="submission" date="2018-04" db="EMBL/GenBank/DDBJ databases">
        <title>Novel Campyloabacter and Helicobacter Species and Strains.</title>
        <authorList>
            <person name="Mannion A.J."/>
            <person name="Shen Z."/>
            <person name="Fox J.G."/>
        </authorList>
    </citation>
    <scope>NUCLEOTIDE SEQUENCE [LARGE SCALE GENOMIC DNA]</scope>
    <source>
        <strain evidence="3 4">MIT 17-337</strain>
    </source>
</reference>
<dbReference type="Proteomes" id="UP000256379">
    <property type="component" value="Unassembled WGS sequence"/>
</dbReference>
<dbReference type="SUPFAM" id="SSF51569">
    <property type="entry name" value="Aldolase"/>
    <property type="match status" value="1"/>
</dbReference>
<dbReference type="InterPro" id="IPR051690">
    <property type="entry name" value="PseI-like"/>
</dbReference>
<sequence>MQSQSLTPPFIIAELSANHNQSLDIALKSIEAIATTGANAIKVQTYKPSCLTLPYRNEYFRIQDGLWKDSYLWNLYENAQMPWEWHKEIFTLAKSLGLIAFSSPFSTQGVELLESLNCPIYKIASFEVMHPILLRAIAQTKKPVIMSLGVANEHEIEYALEILRDNSQITLLYCISEYPANISEAKLTNIRKMKQKWQQYNVSIGLSDHTLGISVPIMATLCGASMIEKHFILDKKLGGVDSAFSLDISEFREMVKGVQEICTLAQDFIDEKLDILDMRHAKSAKQQPLSFNTLMNPPKENSSDSINLDKPTIQQNIMQDSQMKENRARKGRQFARSLFIAKNVKKGEVLSLENIACVRPSSGLSPLQLDSILGKTFRSDYQGGIPLLEEYIT</sequence>
<dbReference type="GO" id="GO:0016051">
    <property type="term" value="P:carbohydrate biosynthetic process"/>
    <property type="evidence" value="ECO:0007669"/>
    <property type="project" value="InterPro"/>
</dbReference>
<dbReference type="InterPro" id="IPR036732">
    <property type="entry name" value="AFP_Neu5c_C_sf"/>
</dbReference>
<gene>
    <name evidence="3" type="primary">pseI</name>
    <name evidence="3" type="ORF">CQA53_06230</name>
</gene>
<evidence type="ECO:0000256" key="1">
    <source>
        <dbReference type="NCBIfam" id="TIGR03586"/>
    </source>
</evidence>
<feature type="domain" description="AFP-like" evidence="2">
    <location>
        <begin position="337"/>
        <end position="393"/>
    </location>
</feature>
<evidence type="ECO:0000259" key="2">
    <source>
        <dbReference type="PROSITE" id="PS50844"/>
    </source>
</evidence>
<dbReference type="InterPro" id="IPR020030">
    <property type="entry name" value="Pseudaminic_synth_PseI"/>
</dbReference>
<name>A0A3D8IJN1_9HELI</name>
<dbReference type="Gene3D" id="3.90.1210.10">
    <property type="entry name" value="Antifreeze-like/N-acetylneuraminic acid synthase C-terminal domain"/>
    <property type="match status" value="1"/>
</dbReference>
<dbReference type="InterPro" id="IPR057736">
    <property type="entry name" value="SAF_PseI/NeuA/NeuB"/>
</dbReference>
<comment type="caution">
    <text evidence="3">The sequence shown here is derived from an EMBL/GenBank/DDBJ whole genome shotgun (WGS) entry which is preliminary data.</text>
</comment>
<evidence type="ECO:0000313" key="4">
    <source>
        <dbReference type="Proteomes" id="UP000256379"/>
    </source>
</evidence>
<dbReference type="Pfam" id="PF03102">
    <property type="entry name" value="NeuB"/>
    <property type="match status" value="1"/>
</dbReference>
<dbReference type="PANTHER" id="PTHR42966:SF2">
    <property type="entry name" value="PSEUDAMINIC ACID SYNTHASE"/>
    <property type="match status" value="1"/>
</dbReference>
<dbReference type="Pfam" id="PF08666">
    <property type="entry name" value="SAF"/>
    <property type="match status" value="1"/>
</dbReference>
<dbReference type="EC" id="2.5.1.97" evidence="1"/>
<dbReference type="InterPro" id="IPR013974">
    <property type="entry name" value="SAF"/>
</dbReference>
<dbReference type="CDD" id="cd11615">
    <property type="entry name" value="SAF_NeuB_like"/>
    <property type="match status" value="1"/>
</dbReference>
<dbReference type="GO" id="GO:0047444">
    <property type="term" value="F:N-acylneuraminate-9-phosphate synthase activity"/>
    <property type="evidence" value="ECO:0007669"/>
    <property type="project" value="TreeGrafter"/>
</dbReference>
<dbReference type="PANTHER" id="PTHR42966">
    <property type="entry name" value="N-ACETYLNEURAMINATE SYNTHASE"/>
    <property type="match status" value="1"/>
</dbReference>
<proteinExistence type="predicted"/>
<dbReference type="PROSITE" id="PS50844">
    <property type="entry name" value="AFP_LIKE"/>
    <property type="match status" value="1"/>
</dbReference>
<accession>A0A3D8IJN1</accession>
<organism evidence="3 4">
    <name type="scientific">Helicobacter didelphidarum</name>
    <dbReference type="NCBI Taxonomy" id="2040648"/>
    <lineage>
        <taxon>Bacteria</taxon>
        <taxon>Pseudomonadati</taxon>
        <taxon>Campylobacterota</taxon>
        <taxon>Epsilonproteobacteria</taxon>
        <taxon>Campylobacterales</taxon>
        <taxon>Helicobacteraceae</taxon>
        <taxon>Helicobacter</taxon>
    </lineage>
</organism>
<dbReference type="OrthoDB" id="9781701at2"/>
<dbReference type="RefSeq" id="WP_115543159.1">
    <property type="nucleotide sequence ID" value="NZ_NXLQ01000012.1"/>
</dbReference>
<dbReference type="NCBIfam" id="TIGR03586">
    <property type="entry name" value="PseI"/>
    <property type="match status" value="1"/>
</dbReference>
<dbReference type="InterPro" id="IPR013132">
    <property type="entry name" value="PseI/NeuA/B-like_N"/>
</dbReference>
<protein>
    <recommendedName>
        <fullName evidence="1">Pseudaminic acid synthase</fullName>
        <ecNumber evidence="1">2.5.1.97</ecNumber>
    </recommendedName>
</protein>
<keyword evidence="4" id="KW-1185">Reference proteome</keyword>